<proteinExistence type="predicted"/>
<keyword evidence="3" id="KW-1185">Reference proteome</keyword>
<name>A0A8X6YFH3_9ARAC</name>
<accession>A0A8X6YFH3</accession>
<evidence type="ECO:0000313" key="1">
    <source>
        <dbReference type="EMBL" id="GFY63514.1"/>
    </source>
</evidence>
<evidence type="ECO:0000313" key="3">
    <source>
        <dbReference type="Proteomes" id="UP000886998"/>
    </source>
</evidence>
<sequence length="104" mass="11562">MSGKKNHVIVVGSHGRLYHGSVTQSRVSPSQGPCQQLFAAHCQRSRLQCYAGIWPRLSRILLQKRMSGIIRVINNTPGSPYFSGLEVNYASLKGLTKKNTHTQQ</sequence>
<organism evidence="2 3">
    <name type="scientific">Trichonephila inaurata madagascariensis</name>
    <dbReference type="NCBI Taxonomy" id="2747483"/>
    <lineage>
        <taxon>Eukaryota</taxon>
        <taxon>Metazoa</taxon>
        <taxon>Ecdysozoa</taxon>
        <taxon>Arthropoda</taxon>
        <taxon>Chelicerata</taxon>
        <taxon>Arachnida</taxon>
        <taxon>Araneae</taxon>
        <taxon>Araneomorphae</taxon>
        <taxon>Entelegynae</taxon>
        <taxon>Araneoidea</taxon>
        <taxon>Nephilidae</taxon>
        <taxon>Trichonephila</taxon>
        <taxon>Trichonephila inaurata</taxon>
    </lineage>
</organism>
<evidence type="ECO:0000313" key="2">
    <source>
        <dbReference type="EMBL" id="GFY71067.1"/>
    </source>
</evidence>
<dbReference type="EMBL" id="BMAV01014806">
    <property type="protein sequence ID" value="GFY63514.1"/>
    <property type="molecule type" value="Genomic_DNA"/>
</dbReference>
<gene>
    <name evidence="2" type="ORF">TNIN_247331</name>
    <name evidence="1" type="ORF">TNIN_353821</name>
</gene>
<dbReference type="AlphaFoldDB" id="A0A8X6YFH3"/>
<dbReference type="EMBL" id="BMAV01018601">
    <property type="protein sequence ID" value="GFY71067.1"/>
    <property type="molecule type" value="Genomic_DNA"/>
</dbReference>
<protein>
    <submittedName>
        <fullName evidence="2">Uncharacterized protein</fullName>
    </submittedName>
</protein>
<reference evidence="2" key="1">
    <citation type="submission" date="2020-08" db="EMBL/GenBank/DDBJ databases">
        <title>Multicomponent nature underlies the extraordinary mechanical properties of spider dragline silk.</title>
        <authorList>
            <person name="Kono N."/>
            <person name="Nakamura H."/>
            <person name="Mori M."/>
            <person name="Yoshida Y."/>
            <person name="Ohtoshi R."/>
            <person name="Malay A.D."/>
            <person name="Moran D.A.P."/>
            <person name="Tomita M."/>
            <person name="Numata K."/>
            <person name="Arakawa K."/>
        </authorList>
    </citation>
    <scope>NUCLEOTIDE SEQUENCE</scope>
</reference>
<comment type="caution">
    <text evidence="2">The sequence shown here is derived from an EMBL/GenBank/DDBJ whole genome shotgun (WGS) entry which is preliminary data.</text>
</comment>
<dbReference type="Proteomes" id="UP000886998">
    <property type="component" value="Unassembled WGS sequence"/>
</dbReference>